<dbReference type="InterPro" id="IPR036236">
    <property type="entry name" value="Znf_C2H2_sf"/>
</dbReference>
<keyword evidence="13" id="KW-1185">Reference proteome</keyword>
<proteinExistence type="predicted"/>
<protein>
    <submittedName>
        <fullName evidence="12">Zinc finger protein 169</fullName>
    </submittedName>
</protein>
<sequence length="313" mass="35528">MESEENLQFSEYSPDEGSESSDHVKEDIFLNVANVCRYRKENESFMTEKRDLYEDNSQVEPYQNLEDTTHFPDNQSSDANASPYLGFLDMIPGFGNLFEDFSNENPQVHEIGNIISTPSTDVPGTLEYPPSVVICADSNASTGTSANTGDQNIFLDPSSNHVCDSDHSYAQVKSYASPICGKKFRMENAFLAHLQTLSINKLHQCKHCKTQFRDLSSLASHLNTHTEKMPYVCLQCNRRFEDENSFKDHGSAHSGEKPHVCEICETAFDKKATLKRHLRTHAGVKPYVCSLCPKVYGRKYLRDRHQNSHRELK</sequence>
<feature type="domain" description="C2H2-type" evidence="11">
    <location>
        <begin position="203"/>
        <end position="230"/>
    </location>
</feature>
<keyword evidence="7" id="KW-0804">Transcription</keyword>
<dbReference type="GO" id="GO:0008270">
    <property type="term" value="F:zinc ion binding"/>
    <property type="evidence" value="ECO:0007669"/>
    <property type="project" value="UniProtKB-KW"/>
</dbReference>
<feature type="domain" description="C2H2-type" evidence="11">
    <location>
        <begin position="231"/>
        <end position="258"/>
    </location>
</feature>
<dbReference type="PROSITE" id="PS50157">
    <property type="entry name" value="ZINC_FINGER_C2H2_2"/>
    <property type="match status" value="4"/>
</dbReference>
<dbReference type="PANTHER" id="PTHR47772">
    <property type="entry name" value="ZINC FINGER PROTEIN 200"/>
    <property type="match status" value="1"/>
</dbReference>
<keyword evidence="5" id="KW-0862">Zinc</keyword>
<evidence type="ECO:0000256" key="9">
    <source>
        <dbReference type="PROSITE-ProRule" id="PRU00042"/>
    </source>
</evidence>
<evidence type="ECO:0000256" key="2">
    <source>
        <dbReference type="ARBA" id="ARBA00022723"/>
    </source>
</evidence>
<dbReference type="Proteomes" id="UP000499080">
    <property type="component" value="Unassembled WGS sequence"/>
</dbReference>
<evidence type="ECO:0000256" key="10">
    <source>
        <dbReference type="SAM" id="MobiDB-lite"/>
    </source>
</evidence>
<keyword evidence="6" id="KW-0805">Transcription regulation</keyword>
<dbReference type="PROSITE" id="PS00028">
    <property type="entry name" value="ZINC_FINGER_C2H2_1"/>
    <property type="match status" value="4"/>
</dbReference>
<evidence type="ECO:0000313" key="13">
    <source>
        <dbReference type="Proteomes" id="UP000499080"/>
    </source>
</evidence>
<dbReference type="AlphaFoldDB" id="A0A4Y2P1V2"/>
<keyword evidence="4 9" id="KW-0863">Zinc-finger</keyword>
<name>A0A4Y2P1V2_ARAVE</name>
<dbReference type="SUPFAM" id="SSF57667">
    <property type="entry name" value="beta-beta-alpha zinc fingers"/>
    <property type="match status" value="3"/>
</dbReference>
<evidence type="ECO:0000259" key="11">
    <source>
        <dbReference type="PROSITE" id="PS50157"/>
    </source>
</evidence>
<evidence type="ECO:0000313" key="12">
    <source>
        <dbReference type="EMBL" id="GBN44016.1"/>
    </source>
</evidence>
<feature type="domain" description="C2H2-type" evidence="11">
    <location>
        <begin position="287"/>
        <end position="313"/>
    </location>
</feature>
<evidence type="ECO:0000256" key="1">
    <source>
        <dbReference type="ARBA" id="ARBA00004123"/>
    </source>
</evidence>
<dbReference type="PANTHER" id="PTHR47772:SF13">
    <property type="entry name" value="GASTRULA ZINC FINGER PROTEIN XLCGF49.1-LIKE-RELATED"/>
    <property type="match status" value="1"/>
</dbReference>
<evidence type="ECO:0000256" key="5">
    <source>
        <dbReference type="ARBA" id="ARBA00022833"/>
    </source>
</evidence>
<dbReference type="EMBL" id="BGPR01010058">
    <property type="protein sequence ID" value="GBN44016.1"/>
    <property type="molecule type" value="Genomic_DNA"/>
</dbReference>
<dbReference type="OrthoDB" id="654211at2759"/>
<accession>A0A4Y2P1V2</accession>
<dbReference type="SMART" id="SM00355">
    <property type="entry name" value="ZnF_C2H2"/>
    <property type="match status" value="4"/>
</dbReference>
<keyword evidence="3" id="KW-0677">Repeat</keyword>
<evidence type="ECO:0000256" key="7">
    <source>
        <dbReference type="ARBA" id="ARBA00023163"/>
    </source>
</evidence>
<dbReference type="InterPro" id="IPR013087">
    <property type="entry name" value="Znf_C2H2_type"/>
</dbReference>
<reference evidence="12 13" key="1">
    <citation type="journal article" date="2019" name="Sci. Rep.">
        <title>Orb-weaving spider Araneus ventricosus genome elucidates the spidroin gene catalogue.</title>
        <authorList>
            <person name="Kono N."/>
            <person name="Nakamura H."/>
            <person name="Ohtoshi R."/>
            <person name="Moran D.A.P."/>
            <person name="Shinohara A."/>
            <person name="Yoshida Y."/>
            <person name="Fujiwara M."/>
            <person name="Mori M."/>
            <person name="Tomita M."/>
            <person name="Arakawa K."/>
        </authorList>
    </citation>
    <scope>NUCLEOTIDE SEQUENCE [LARGE SCALE GENOMIC DNA]</scope>
</reference>
<keyword evidence="8" id="KW-0539">Nucleus</keyword>
<feature type="region of interest" description="Disordered" evidence="10">
    <location>
        <begin position="1"/>
        <end position="24"/>
    </location>
</feature>
<dbReference type="GO" id="GO:0005634">
    <property type="term" value="C:nucleus"/>
    <property type="evidence" value="ECO:0007669"/>
    <property type="project" value="UniProtKB-SubCell"/>
</dbReference>
<comment type="subcellular location">
    <subcellularLocation>
        <location evidence="1">Nucleus</location>
    </subcellularLocation>
</comment>
<dbReference type="FunFam" id="3.30.160.60:FF:000145">
    <property type="entry name" value="Zinc finger protein 574"/>
    <property type="match status" value="1"/>
</dbReference>
<feature type="domain" description="C2H2-type" evidence="11">
    <location>
        <begin position="259"/>
        <end position="286"/>
    </location>
</feature>
<evidence type="ECO:0000256" key="3">
    <source>
        <dbReference type="ARBA" id="ARBA00022737"/>
    </source>
</evidence>
<gene>
    <name evidence="12" type="primary">ZNF169</name>
    <name evidence="12" type="ORF">AVEN_197599_1</name>
</gene>
<evidence type="ECO:0000256" key="6">
    <source>
        <dbReference type="ARBA" id="ARBA00023015"/>
    </source>
</evidence>
<keyword evidence="2" id="KW-0479">Metal-binding</keyword>
<dbReference type="InterPro" id="IPR050636">
    <property type="entry name" value="C2H2-ZF_domain-containing"/>
</dbReference>
<evidence type="ECO:0000256" key="4">
    <source>
        <dbReference type="ARBA" id="ARBA00022771"/>
    </source>
</evidence>
<dbReference type="Gene3D" id="3.30.160.60">
    <property type="entry name" value="Classic Zinc Finger"/>
    <property type="match status" value="4"/>
</dbReference>
<comment type="caution">
    <text evidence="12">The sequence shown here is derived from an EMBL/GenBank/DDBJ whole genome shotgun (WGS) entry which is preliminary data.</text>
</comment>
<evidence type="ECO:0000256" key="8">
    <source>
        <dbReference type="ARBA" id="ARBA00023242"/>
    </source>
</evidence>
<feature type="compositionally biased region" description="Polar residues" evidence="10">
    <location>
        <begin position="1"/>
        <end position="11"/>
    </location>
</feature>
<dbReference type="Pfam" id="PF00096">
    <property type="entry name" value="zf-C2H2"/>
    <property type="match status" value="3"/>
</dbReference>
<organism evidence="12 13">
    <name type="scientific">Araneus ventricosus</name>
    <name type="common">Orbweaver spider</name>
    <name type="synonym">Epeira ventricosa</name>
    <dbReference type="NCBI Taxonomy" id="182803"/>
    <lineage>
        <taxon>Eukaryota</taxon>
        <taxon>Metazoa</taxon>
        <taxon>Ecdysozoa</taxon>
        <taxon>Arthropoda</taxon>
        <taxon>Chelicerata</taxon>
        <taxon>Arachnida</taxon>
        <taxon>Araneae</taxon>
        <taxon>Araneomorphae</taxon>
        <taxon>Entelegynae</taxon>
        <taxon>Araneoidea</taxon>
        <taxon>Araneidae</taxon>
        <taxon>Araneus</taxon>
    </lineage>
</organism>